<reference evidence="1" key="1">
    <citation type="journal article" date="2021" name="Genome Biol. Evol.">
        <title>The assembled and annotated genome of the fairy-ring fungus Marasmius oreades.</title>
        <authorList>
            <person name="Hiltunen M."/>
            <person name="Ament-Velasquez S.L."/>
            <person name="Johannesson H."/>
        </authorList>
    </citation>
    <scope>NUCLEOTIDE SEQUENCE</scope>
    <source>
        <strain evidence="1">03SP1</strain>
    </source>
</reference>
<dbReference type="OrthoDB" id="2676448at2759"/>
<comment type="caution">
    <text evidence="1">The sequence shown here is derived from an EMBL/GenBank/DDBJ whole genome shotgun (WGS) entry which is preliminary data.</text>
</comment>
<dbReference type="AlphaFoldDB" id="A0A9P8AG25"/>
<dbReference type="GeneID" id="66070979"/>
<dbReference type="Proteomes" id="UP001049176">
    <property type="component" value="Chromosome 1"/>
</dbReference>
<proteinExistence type="predicted"/>
<gene>
    <name evidence="1" type="ORF">E1B28_001903</name>
</gene>
<dbReference type="KEGG" id="more:E1B28_001903"/>
<sequence length="190" mass="21782">MANVADFDLLKNTHVDIGDLLWTKPEYRDAMRLHFGLLRAHEEKTHCNVEIKRLVTFMIDDHADYQVAIRRSELTDPDLAAELRRQSQYRSQLHGQIAEHLALTSKLEGFTGTLLPGKQNGRDSAITLSVPLPSWSTEVLGIWRASDGTYRSMFIRPNETERSQLAQQEFAHRNVNEGGILKLMEWLDLN</sequence>
<name>A0A9P8AG25_9AGAR</name>
<dbReference type="RefSeq" id="XP_043016593.1">
    <property type="nucleotide sequence ID" value="XM_043147879.1"/>
</dbReference>
<keyword evidence="2" id="KW-1185">Reference proteome</keyword>
<accession>A0A9P8AG25</accession>
<dbReference type="EMBL" id="CM032181">
    <property type="protein sequence ID" value="KAG7100123.1"/>
    <property type="molecule type" value="Genomic_DNA"/>
</dbReference>
<organism evidence="1 2">
    <name type="scientific">Marasmius oreades</name>
    <name type="common">fairy-ring Marasmius</name>
    <dbReference type="NCBI Taxonomy" id="181124"/>
    <lineage>
        <taxon>Eukaryota</taxon>
        <taxon>Fungi</taxon>
        <taxon>Dikarya</taxon>
        <taxon>Basidiomycota</taxon>
        <taxon>Agaricomycotina</taxon>
        <taxon>Agaricomycetes</taxon>
        <taxon>Agaricomycetidae</taxon>
        <taxon>Agaricales</taxon>
        <taxon>Marasmiineae</taxon>
        <taxon>Marasmiaceae</taxon>
        <taxon>Marasmius</taxon>
    </lineage>
</organism>
<protein>
    <submittedName>
        <fullName evidence="1">Uncharacterized protein</fullName>
    </submittedName>
</protein>
<evidence type="ECO:0000313" key="2">
    <source>
        <dbReference type="Proteomes" id="UP001049176"/>
    </source>
</evidence>
<evidence type="ECO:0000313" key="1">
    <source>
        <dbReference type="EMBL" id="KAG7100123.1"/>
    </source>
</evidence>